<reference evidence="10 11" key="1">
    <citation type="submission" date="2017-05" db="EMBL/GenBank/DDBJ databases">
        <title>Genomic insights into alkan degradation activity of Oleiphilus messinensis.</title>
        <authorList>
            <person name="Kozyavkin S.A."/>
            <person name="Slesarev A.I."/>
            <person name="Golyshin P.N."/>
            <person name="Korzhenkov A."/>
            <person name="Golyshina O.N."/>
            <person name="Toshchakov S.V."/>
        </authorList>
    </citation>
    <scope>NUCLEOTIDE SEQUENCE [LARGE SCALE GENOMIC DNA]</scope>
    <source>
        <strain evidence="10 11">ME102</strain>
    </source>
</reference>
<gene>
    <name evidence="10" type="ORF">OLMES_3906</name>
</gene>
<keyword evidence="7" id="KW-0997">Cell inner membrane</keyword>
<proteinExistence type="inferred from homology"/>
<keyword evidence="7" id="KW-0407">Ion channel</keyword>
<dbReference type="PANTHER" id="PTHR30221">
    <property type="entry name" value="SMALL-CONDUCTANCE MECHANOSENSITIVE CHANNEL"/>
    <property type="match status" value="1"/>
</dbReference>
<dbReference type="RefSeq" id="WP_087462769.1">
    <property type="nucleotide sequence ID" value="NZ_CP021425.1"/>
</dbReference>
<evidence type="ECO:0000256" key="2">
    <source>
        <dbReference type="ARBA" id="ARBA00008017"/>
    </source>
</evidence>
<dbReference type="GO" id="GO:0008381">
    <property type="term" value="F:mechanosensitive monoatomic ion channel activity"/>
    <property type="evidence" value="ECO:0007669"/>
    <property type="project" value="InterPro"/>
</dbReference>
<keyword evidence="7" id="KW-0406">Ion transport</keyword>
<dbReference type="EMBL" id="CP021425">
    <property type="protein sequence ID" value="ARU57926.1"/>
    <property type="molecule type" value="Genomic_DNA"/>
</dbReference>
<dbReference type="Proteomes" id="UP000196027">
    <property type="component" value="Chromosome"/>
</dbReference>
<accession>A0A1Y0IDR4</accession>
<comment type="caution">
    <text evidence="7">Lacks conserved residue(s) required for the propagation of feature annotation.</text>
</comment>
<dbReference type="KEGG" id="ome:OLMES_3906"/>
<feature type="transmembrane region" description="Helical" evidence="7">
    <location>
        <begin position="20"/>
        <end position="40"/>
    </location>
</feature>
<keyword evidence="5 7" id="KW-1133">Transmembrane helix</keyword>
<dbReference type="AlphaFoldDB" id="A0A1Y0IDR4"/>
<feature type="domain" description="Mechanosensitive ion channel MscS" evidence="8">
    <location>
        <begin position="110"/>
        <end position="173"/>
    </location>
</feature>
<keyword evidence="4 7" id="KW-0812">Transmembrane</keyword>
<keyword evidence="11" id="KW-1185">Reference proteome</keyword>
<dbReference type="InterPro" id="IPR049278">
    <property type="entry name" value="MS_channel_C"/>
</dbReference>
<feature type="domain" description="Mechanosensitive ion channel MscS C-terminal" evidence="9">
    <location>
        <begin position="181"/>
        <end position="262"/>
    </location>
</feature>
<keyword evidence="6 7" id="KW-0472">Membrane</keyword>
<evidence type="ECO:0000256" key="6">
    <source>
        <dbReference type="ARBA" id="ARBA00023136"/>
    </source>
</evidence>
<feature type="transmembrane region" description="Helical" evidence="7">
    <location>
        <begin position="89"/>
        <end position="107"/>
    </location>
</feature>
<dbReference type="PANTHER" id="PTHR30221:SF8">
    <property type="entry name" value="SMALL-CONDUCTANCE MECHANOSENSITIVE CHANNEL"/>
    <property type="match status" value="1"/>
</dbReference>
<keyword evidence="7" id="KW-0813">Transport</keyword>
<dbReference type="Gene3D" id="2.30.30.60">
    <property type="match status" value="1"/>
</dbReference>
<evidence type="ECO:0000259" key="8">
    <source>
        <dbReference type="Pfam" id="PF00924"/>
    </source>
</evidence>
<evidence type="ECO:0000256" key="4">
    <source>
        <dbReference type="ARBA" id="ARBA00022692"/>
    </source>
</evidence>
<evidence type="ECO:0000256" key="1">
    <source>
        <dbReference type="ARBA" id="ARBA00004651"/>
    </source>
</evidence>
<evidence type="ECO:0000313" key="10">
    <source>
        <dbReference type="EMBL" id="ARU57926.1"/>
    </source>
</evidence>
<dbReference type="OrthoDB" id="9799209at2"/>
<evidence type="ECO:0000259" key="9">
    <source>
        <dbReference type="Pfam" id="PF21082"/>
    </source>
</evidence>
<dbReference type="SUPFAM" id="SSF82689">
    <property type="entry name" value="Mechanosensitive channel protein MscS (YggB), C-terminal domain"/>
    <property type="match status" value="1"/>
</dbReference>
<dbReference type="InterPro" id="IPR006685">
    <property type="entry name" value="MscS_channel_2nd"/>
</dbReference>
<comment type="function">
    <text evidence="7">Mechanosensitive channel that participates in the regulation of osmotic pressure changes within the cell, opening in response to stretch forces in the membrane lipid bilayer, without the need for other proteins. Contributes to normal resistance to hypoosmotic shock. Forms an ion channel of 1.0 nanosiemens conductance with a slight preference for anions.</text>
</comment>
<dbReference type="InterPro" id="IPR011066">
    <property type="entry name" value="MscS_channel_C_sf"/>
</dbReference>
<evidence type="ECO:0000313" key="11">
    <source>
        <dbReference type="Proteomes" id="UP000196027"/>
    </source>
</evidence>
<dbReference type="InterPro" id="IPR008910">
    <property type="entry name" value="MSC_TM_helix"/>
</dbReference>
<dbReference type="InterPro" id="IPR045275">
    <property type="entry name" value="MscS_archaea/bacteria_type"/>
</dbReference>
<dbReference type="InterPro" id="IPR011014">
    <property type="entry name" value="MscS_channel_TM-2"/>
</dbReference>
<dbReference type="Pfam" id="PF00924">
    <property type="entry name" value="MS_channel_2nd"/>
    <property type="match status" value="1"/>
</dbReference>
<dbReference type="SUPFAM" id="SSF50182">
    <property type="entry name" value="Sm-like ribonucleoproteins"/>
    <property type="match status" value="1"/>
</dbReference>
<evidence type="ECO:0000256" key="7">
    <source>
        <dbReference type="RuleBase" id="RU369025"/>
    </source>
</evidence>
<dbReference type="Gene3D" id="3.30.70.100">
    <property type="match status" value="1"/>
</dbReference>
<dbReference type="Gene3D" id="1.10.287.1260">
    <property type="match status" value="1"/>
</dbReference>
<comment type="subcellular location">
    <subcellularLocation>
        <location evidence="7">Cell inner membrane</location>
        <topology evidence="7">Multi-pass membrane protein</topology>
    </subcellularLocation>
    <subcellularLocation>
        <location evidence="1">Cell membrane</location>
        <topology evidence="1">Multi-pass membrane protein</topology>
    </subcellularLocation>
</comment>
<dbReference type="InterPro" id="IPR010920">
    <property type="entry name" value="LSM_dom_sf"/>
</dbReference>
<evidence type="ECO:0000256" key="3">
    <source>
        <dbReference type="ARBA" id="ARBA00022475"/>
    </source>
</evidence>
<dbReference type="Pfam" id="PF05552">
    <property type="entry name" value="MS_channel_1st_1"/>
    <property type="match status" value="1"/>
</dbReference>
<comment type="subunit">
    <text evidence="7">Homoheptamer.</text>
</comment>
<comment type="similarity">
    <text evidence="2 7">Belongs to the MscS (TC 1.A.23) family.</text>
</comment>
<dbReference type="GO" id="GO:0005886">
    <property type="term" value="C:plasma membrane"/>
    <property type="evidence" value="ECO:0007669"/>
    <property type="project" value="UniProtKB-SubCell"/>
</dbReference>
<organism evidence="10 11">
    <name type="scientific">Oleiphilus messinensis</name>
    <dbReference type="NCBI Taxonomy" id="141451"/>
    <lineage>
        <taxon>Bacteria</taxon>
        <taxon>Pseudomonadati</taxon>
        <taxon>Pseudomonadota</taxon>
        <taxon>Gammaproteobacteria</taxon>
        <taxon>Oceanospirillales</taxon>
        <taxon>Oleiphilaceae</taxon>
        <taxon>Oleiphilus</taxon>
    </lineage>
</organism>
<feature type="transmembrane region" description="Helical" evidence="7">
    <location>
        <begin position="61"/>
        <end position="83"/>
    </location>
</feature>
<sequence length="277" mass="30792">MIEQELQNIEKIYDLLINFFVNYSFQVIGAFIILIAGMIVSRWISRLLLAFFKRRNVDVTLAHFLANVAKIIVLVIFIVIALGKFGISVAPFVAAIGAVAFGASIALQGPVSNYGAGISIILTRLFRVGDTIKVHEYYGVVHEIKLANTTLETEDGEHIIIPNKKVVGEVLTNSFTAKVVESSVGVAYSSDPEQVINIIKELLAQQPEVVKTPDPQVGIEAFGDSSINIGLRYWIPTQQYYKVQYTINLAIFKALQENKIEIPFPQREVRILGDQQL</sequence>
<protein>
    <recommendedName>
        <fullName evidence="7">Small-conductance mechanosensitive channel</fullName>
    </recommendedName>
</protein>
<dbReference type="InterPro" id="IPR023408">
    <property type="entry name" value="MscS_beta-dom_sf"/>
</dbReference>
<evidence type="ECO:0000256" key="5">
    <source>
        <dbReference type="ARBA" id="ARBA00022989"/>
    </source>
</evidence>
<dbReference type="SUPFAM" id="SSF82861">
    <property type="entry name" value="Mechanosensitive channel protein MscS (YggB), transmembrane region"/>
    <property type="match status" value="1"/>
</dbReference>
<keyword evidence="3" id="KW-1003">Cell membrane</keyword>
<name>A0A1Y0IDR4_9GAMM</name>
<dbReference type="Pfam" id="PF21082">
    <property type="entry name" value="MS_channel_3rd"/>
    <property type="match status" value="1"/>
</dbReference>